<dbReference type="AlphaFoldDB" id="A0AAV7E003"/>
<evidence type="ECO:0000256" key="1">
    <source>
        <dbReference type="SAM" id="MobiDB-lite"/>
    </source>
</evidence>
<evidence type="ECO:0000313" key="2">
    <source>
        <dbReference type="EMBL" id="KAG9442084.1"/>
    </source>
</evidence>
<dbReference type="Proteomes" id="UP000825729">
    <property type="component" value="Unassembled WGS sequence"/>
</dbReference>
<comment type="caution">
    <text evidence="2">The sequence shown here is derived from an EMBL/GenBank/DDBJ whole genome shotgun (WGS) entry which is preliminary data.</text>
</comment>
<feature type="compositionally biased region" description="Polar residues" evidence="1">
    <location>
        <begin position="60"/>
        <end position="69"/>
    </location>
</feature>
<dbReference type="EMBL" id="JAINDJ010000007">
    <property type="protein sequence ID" value="KAG9442084.1"/>
    <property type="molecule type" value="Genomic_DNA"/>
</dbReference>
<name>A0AAV7E003_ARIFI</name>
<organism evidence="2 3">
    <name type="scientific">Aristolochia fimbriata</name>
    <name type="common">White veined hardy Dutchman's pipe vine</name>
    <dbReference type="NCBI Taxonomy" id="158543"/>
    <lineage>
        <taxon>Eukaryota</taxon>
        <taxon>Viridiplantae</taxon>
        <taxon>Streptophyta</taxon>
        <taxon>Embryophyta</taxon>
        <taxon>Tracheophyta</taxon>
        <taxon>Spermatophyta</taxon>
        <taxon>Magnoliopsida</taxon>
        <taxon>Magnoliidae</taxon>
        <taxon>Piperales</taxon>
        <taxon>Aristolochiaceae</taxon>
        <taxon>Aristolochia</taxon>
    </lineage>
</organism>
<sequence length="79" mass="8820">MNNGFTPGHEQSRVVIGRKKKDEEFATSSQRVQPEVVAPSPCDEEHRRPRNKTHERDSRTITGDGSNATMIVAPSPESF</sequence>
<reference evidence="2 3" key="1">
    <citation type="submission" date="2021-07" db="EMBL/GenBank/DDBJ databases">
        <title>The Aristolochia fimbriata genome: insights into angiosperm evolution, floral development and chemical biosynthesis.</title>
        <authorList>
            <person name="Jiao Y."/>
        </authorList>
    </citation>
    <scope>NUCLEOTIDE SEQUENCE [LARGE SCALE GENOMIC DNA]</scope>
    <source>
        <strain evidence="2">IBCAS-2021</strain>
        <tissue evidence="2">Leaf</tissue>
    </source>
</reference>
<proteinExistence type="predicted"/>
<feature type="compositionally biased region" description="Basic and acidic residues" evidence="1">
    <location>
        <begin position="43"/>
        <end position="59"/>
    </location>
</feature>
<gene>
    <name evidence="2" type="ORF">H6P81_017938</name>
</gene>
<evidence type="ECO:0000313" key="3">
    <source>
        <dbReference type="Proteomes" id="UP000825729"/>
    </source>
</evidence>
<protein>
    <submittedName>
        <fullName evidence="2">Uncharacterized protein</fullName>
    </submittedName>
</protein>
<keyword evidence="3" id="KW-1185">Reference proteome</keyword>
<accession>A0AAV7E003</accession>
<feature type="region of interest" description="Disordered" evidence="1">
    <location>
        <begin position="1"/>
        <end position="79"/>
    </location>
</feature>